<dbReference type="GO" id="GO:0016020">
    <property type="term" value="C:membrane"/>
    <property type="evidence" value="ECO:0007669"/>
    <property type="project" value="UniProtKB-SubCell"/>
</dbReference>
<proteinExistence type="predicted"/>
<keyword evidence="8" id="KW-1185">Reference proteome</keyword>
<gene>
    <name evidence="7" type="ORF">MM59RIKEN_10900</name>
</gene>
<reference evidence="7" key="1">
    <citation type="submission" date="2020-09" db="EMBL/GenBank/DDBJ databases">
        <title>New species isolated from human feces.</title>
        <authorList>
            <person name="Kitahara M."/>
            <person name="Shigeno Y."/>
            <person name="Shime M."/>
            <person name="Matsumoto Y."/>
            <person name="Nakamura S."/>
            <person name="Motooka D."/>
            <person name="Fukuoka S."/>
            <person name="Nishikawa H."/>
            <person name="Benno Y."/>
        </authorList>
    </citation>
    <scope>NUCLEOTIDE SEQUENCE</scope>
    <source>
        <strain evidence="7">MM59</strain>
    </source>
</reference>
<evidence type="ECO:0000313" key="8">
    <source>
        <dbReference type="Proteomes" id="UP000679848"/>
    </source>
</evidence>
<feature type="transmembrane region" description="Helical" evidence="5">
    <location>
        <begin position="158"/>
        <end position="179"/>
    </location>
</feature>
<feature type="transmembrane region" description="Helical" evidence="5">
    <location>
        <begin position="332"/>
        <end position="352"/>
    </location>
</feature>
<keyword evidence="2 5" id="KW-0812">Transmembrane</keyword>
<dbReference type="InterPro" id="IPR007016">
    <property type="entry name" value="O-antigen_ligase-rel_domated"/>
</dbReference>
<dbReference type="Pfam" id="PF04932">
    <property type="entry name" value="Wzy_C"/>
    <property type="match status" value="1"/>
</dbReference>
<feature type="domain" description="O-antigen ligase-related" evidence="6">
    <location>
        <begin position="294"/>
        <end position="431"/>
    </location>
</feature>
<feature type="transmembrane region" description="Helical" evidence="5">
    <location>
        <begin position="483"/>
        <end position="500"/>
    </location>
</feature>
<evidence type="ECO:0000256" key="4">
    <source>
        <dbReference type="ARBA" id="ARBA00023136"/>
    </source>
</evidence>
<dbReference type="PANTHER" id="PTHR37422">
    <property type="entry name" value="TEICHURONIC ACID BIOSYNTHESIS PROTEIN TUAE"/>
    <property type="match status" value="1"/>
</dbReference>
<accession>A0A810QDL0</accession>
<organism evidence="7 8">
    <name type="scientific">Pusillibacter faecalis</name>
    <dbReference type="NCBI Taxonomy" id="2714358"/>
    <lineage>
        <taxon>Bacteria</taxon>
        <taxon>Bacillati</taxon>
        <taxon>Bacillota</taxon>
        <taxon>Clostridia</taxon>
        <taxon>Eubacteriales</taxon>
        <taxon>Oscillospiraceae</taxon>
        <taxon>Pusillibacter</taxon>
    </lineage>
</organism>
<keyword evidence="4 5" id="KW-0472">Membrane</keyword>
<protein>
    <recommendedName>
        <fullName evidence="6">O-antigen ligase-related domain-containing protein</fullName>
    </recommendedName>
</protein>
<dbReference type="EMBL" id="AP023420">
    <property type="protein sequence ID" value="BCK83771.1"/>
    <property type="molecule type" value="Genomic_DNA"/>
</dbReference>
<feature type="transmembrane region" description="Helical" evidence="5">
    <location>
        <begin position="418"/>
        <end position="436"/>
    </location>
</feature>
<dbReference type="KEGG" id="pfaa:MM59RIKEN_10900"/>
<feature type="transmembrane region" description="Helical" evidence="5">
    <location>
        <begin position="456"/>
        <end position="477"/>
    </location>
</feature>
<dbReference type="RefSeq" id="WP_213542861.1">
    <property type="nucleotide sequence ID" value="NZ_AP023420.1"/>
</dbReference>
<evidence type="ECO:0000256" key="2">
    <source>
        <dbReference type="ARBA" id="ARBA00022692"/>
    </source>
</evidence>
<evidence type="ECO:0000259" key="6">
    <source>
        <dbReference type="Pfam" id="PF04932"/>
    </source>
</evidence>
<feature type="transmembrane region" description="Helical" evidence="5">
    <location>
        <begin position="185"/>
        <end position="203"/>
    </location>
</feature>
<dbReference type="AlphaFoldDB" id="A0A810QDL0"/>
<comment type="subcellular location">
    <subcellularLocation>
        <location evidence="1">Membrane</location>
        <topology evidence="1">Multi-pass membrane protein</topology>
    </subcellularLocation>
</comment>
<evidence type="ECO:0000313" key="7">
    <source>
        <dbReference type="EMBL" id="BCK83771.1"/>
    </source>
</evidence>
<dbReference type="InterPro" id="IPR051533">
    <property type="entry name" value="WaaL-like"/>
</dbReference>
<evidence type="ECO:0000256" key="3">
    <source>
        <dbReference type="ARBA" id="ARBA00022989"/>
    </source>
</evidence>
<keyword evidence="3 5" id="KW-1133">Transmembrane helix</keyword>
<dbReference type="Proteomes" id="UP000679848">
    <property type="component" value="Chromosome"/>
</dbReference>
<name>A0A810QDL0_9FIRM</name>
<feature type="transmembrane region" description="Helical" evidence="5">
    <location>
        <begin position="261"/>
        <end position="280"/>
    </location>
</feature>
<evidence type="ECO:0000256" key="1">
    <source>
        <dbReference type="ARBA" id="ARBA00004141"/>
    </source>
</evidence>
<feature type="transmembrane region" description="Helical" evidence="5">
    <location>
        <begin position="309"/>
        <end position="325"/>
    </location>
</feature>
<evidence type="ECO:0000256" key="5">
    <source>
        <dbReference type="SAM" id="Phobius"/>
    </source>
</evidence>
<feature type="transmembrane region" description="Helical" evidence="5">
    <location>
        <begin position="212"/>
        <end position="229"/>
    </location>
</feature>
<feature type="transmembrane region" description="Helical" evidence="5">
    <location>
        <begin position="128"/>
        <end position="146"/>
    </location>
</feature>
<sequence length="510" mass="55960">MTLLRESCLYQIWLALLSIYSTSAVHRFLTAAGAWCNHQIDSSLVLSVLCREGVVARAWPESALCRGLTWLINLPGNLLHRLYTTFQLTFEDSFFARLAFSLGESTAIAQSWTIMLLWVIPFSYWNNAYSLIAFAALLVWFHAGAMHRRDYRLDLAGIGFYPLVLFGAVFLGVLLSYAPSLSFRFLFYHISAALCVLVTVSAVRTLPDLKRLAAGGAVCVAVSGAYGIIQRIQGVEVSSSTVDLKVNAGMPGRVVSIFDNANTFAEVLLLLLPLVLALVLCSRHLISKLLAGGIFVMGCVALGMTYSRATWVGFACALVVFVFLWKPKLMPAFILFCCLAVPFLPTTIWNRVLTIFNPADSSTASRIPLYQAALEVIQSRPIRGAGLGTAAPQAYIADWNLYHADFPYVHSHNFYLEVWIEAGLLGAASFVASMLWNIKRAAHSARHRADSPARVITCAAAAALCGSMVCGLADYLWNYPRVMCIFWFVFAVALAGVKLCDEKKGLDFAG</sequence>
<feature type="transmembrane region" description="Helical" evidence="5">
    <location>
        <begin position="98"/>
        <end position="122"/>
    </location>
</feature>
<dbReference type="PANTHER" id="PTHR37422:SF13">
    <property type="entry name" value="LIPOPOLYSACCHARIDE BIOSYNTHESIS PROTEIN PA4999-RELATED"/>
    <property type="match status" value="1"/>
</dbReference>